<dbReference type="Gene3D" id="3.40.50.1820">
    <property type="entry name" value="alpha/beta hydrolase"/>
    <property type="match status" value="1"/>
</dbReference>
<name>A0A8J4EUD8_9CHLO</name>
<accession>A0A8J4EUD8</accession>
<dbReference type="InterPro" id="IPR022742">
    <property type="entry name" value="Hydrolase_4"/>
</dbReference>
<gene>
    <name evidence="2" type="ORF">Vafri_3890</name>
</gene>
<reference evidence="2" key="1">
    <citation type="journal article" date="2021" name="Proc. Natl. Acad. Sci. U.S.A.">
        <title>Three genomes in the algal genus Volvox reveal the fate of a haploid sex-determining region after a transition to homothallism.</title>
        <authorList>
            <person name="Yamamoto K."/>
            <person name="Hamaji T."/>
            <person name="Kawai-Toyooka H."/>
            <person name="Matsuzaki R."/>
            <person name="Takahashi F."/>
            <person name="Nishimura Y."/>
            <person name="Kawachi M."/>
            <person name="Noguchi H."/>
            <person name="Minakuchi Y."/>
            <person name="Umen J.G."/>
            <person name="Toyoda A."/>
            <person name="Nozaki H."/>
        </authorList>
    </citation>
    <scope>NUCLEOTIDE SEQUENCE</scope>
    <source>
        <strain evidence="2">NIES-3780</strain>
    </source>
</reference>
<dbReference type="SUPFAM" id="SSF53474">
    <property type="entry name" value="alpha/beta-Hydrolases"/>
    <property type="match status" value="1"/>
</dbReference>
<dbReference type="Proteomes" id="UP000747399">
    <property type="component" value="Unassembled WGS sequence"/>
</dbReference>
<organism evidence="2 3">
    <name type="scientific">Volvox africanus</name>
    <dbReference type="NCBI Taxonomy" id="51714"/>
    <lineage>
        <taxon>Eukaryota</taxon>
        <taxon>Viridiplantae</taxon>
        <taxon>Chlorophyta</taxon>
        <taxon>core chlorophytes</taxon>
        <taxon>Chlorophyceae</taxon>
        <taxon>CS clade</taxon>
        <taxon>Chlamydomonadales</taxon>
        <taxon>Volvocaceae</taxon>
        <taxon>Volvox</taxon>
    </lineage>
</organism>
<dbReference type="Pfam" id="PF12146">
    <property type="entry name" value="Hydrolase_4"/>
    <property type="match status" value="1"/>
</dbReference>
<protein>
    <recommendedName>
        <fullName evidence="1">Serine aminopeptidase S33 domain-containing protein</fullName>
    </recommendedName>
</protein>
<dbReference type="PANTHER" id="PTHR11614">
    <property type="entry name" value="PHOSPHOLIPASE-RELATED"/>
    <property type="match status" value="1"/>
</dbReference>
<sequence length="327" mass="36253">MANVQVDLHAQSETEYLGPHGSKRVYANKLGIDICQYFWPAAPSIKPKGILVFAHGHGGYLQFDCLRSLGPGRLCVYEGSLVQQLNAAGYAVCGNDDRGAGRSGGLRGYCDSFNDYVSDLLDVARCCTSLGISSFEEGLPKFLCGLSKGGCVVLTAALEAPDLFAGVICLAPMVSLEKLARRGLNPYLRPLGKLLSWLAPTWPLFSMNRNTMYPDLQHEYDIDENCYHGNTRVRNAQECLEATERLVANQAKLRLPLLLFHAEADTLTDPEGTMRLYEAAESSDKTFISPPNMWHILLKEPGHEVVKMQILEWLDKRTVQRAKVDKE</sequence>
<proteinExistence type="predicted"/>
<evidence type="ECO:0000313" key="2">
    <source>
        <dbReference type="EMBL" id="GIL47060.1"/>
    </source>
</evidence>
<dbReference type="EMBL" id="BNCO01000004">
    <property type="protein sequence ID" value="GIL47060.1"/>
    <property type="molecule type" value="Genomic_DNA"/>
</dbReference>
<dbReference type="InterPro" id="IPR029058">
    <property type="entry name" value="AB_hydrolase_fold"/>
</dbReference>
<dbReference type="AlphaFoldDB" id="A0A8J4EUD8"/>
<dbReference type="InterPro" id="IPR051044">
    <property type="entry name" value="MAG_DAG_Lipase"/>
</dbReference>
<feature type="domain" description="Serine aminopeptidase S33" evidence="1">
    <location>
        <begin position="77"/>
        <end position="301"/>
    </location>
</feature>
<evidence type="ECO:0000259" key="1">
    <source>
        <dbReference type="Pfam" id="PF12146"/>
    </source>
</evidence>
<evidence type="ECO:0000313" key="3">
    <source>
        <dbReference type="Proteomes" id="UP000747399"/>
    </source>
</evidence>
<comment type="caution">
    <text evidence="2">The sequence shown here is derived from an EMBL/GenBank/DDBJ whole genome shotgun (WGS) entry which is preliminary data.</text>
</comment>
<keyword evidence="3" id="KW-1185">Reference proteome</keyword>